<feature type="transmembrane region" description="Helical" evidence="7">
    <location>
        <begin position="267"/>
        <end position="290"/>
    </location>
</feature>
<evidence type="ECO:0000313" key="9">
    <source>
        <dbReference type="EMBL" id="KGM98059.1"/>
    </source>
</evidence>
<organism evidence="9 10">
    <name type="scientific">Clostridium botulinum C/D str. DC5</name>
    <dbReference type="NCBI Taxonomy" id="1443128"/>
    <lineage>
        <taxon>Bacteria</taxon>
        <taxon>Bacillati</taxon>
        <taxon>Bacillota</taxon>
        <taxon>Clostridia</taxon>
        <taxon>Eubacteriales</taxon>
        <taxon>Clostridiaceae</taxon>
        <taxon>Clostridium</taxon>
    </lineage>
</organism>
<accession>A0A0A0I9A4</accession>
<evidence type="ECO:0000256" key="7">
    <source>
        <dbReference type="SAM" id="Phobius"/>
    </source>
</evidence>
<feature type="transmembrane region" description="Helical" evidence="7">
    <location>
        <begin position="53"/>
        <end position="74"/>
    </location>
</feature>
<feature type="transmembrane region" description="Helical" evidence="7">
    <location>
        <begin position="161"/>
        <end position="178"/>
    </location>
</feature>
<sequence>MVSFVLSMIALIVGYIVYGKVVEKCFGANDDIKTPAIRLQDGVDFVPMSEWKIFLIQFLNIAGLGPIFGAIAGAMWGPSAFLWIVFGCIFAGAVHDYLSGMLSVRHDGASISEVVGKYLGNGFRKFMIVFSVVLLVLTGVVFVSGPAGILHGLINSVSKQTFLYIIFAYYVLATLLPIDKLIGKIYPIFGICLLVMAIGVAGALIIKGAPIPEVVGNLKNMHVAPAEHPLSPMLFITIACGAISGFHSTQSPLMARCITKESQGRRIFLGAMIAEGIVALIWAAAAMSYFGGVPQLNNFMVAHNNNAGIVVNQVCNGLLGKVGGALAILGVVACPITSGDTAFRSARLTISDSIKFDQTKIKKRLMISIPLFAIGFGLTLIDFGKVWRYFGWSNQTLATIVLWSGAMYLLKKGKQYLIAMIPAVFMTAVCTTYILVAPEGFKLSMAIGAPVGIIVAVICLLIFLKVVRKIKIKSDSNIDV</sequence>
<feature type="transmembrane region" description="Helical" evidence="7">
    <location>
        <begin position="229"/>
        <end position="246"/>
    </location>
</feature>
<dbReference type="GO" id="GO:0005886">
    <property type="term" value="C:plasma membrane"/>
    <property type="evidence" value="ECO:0007669"/>
    <property type="project" value="UniProtKB-SubCell"/>
</dbReference>
<feature type="transmembrane region" description="Helical" evidence="7">
    <location>
        <begin position="364"/>
        <end position="383"/>
    </location>
</feature>
<feature type="transmembrane region" description="Helical" evidence="7">
    <location>
        <begin position="80"/>
        <end position="98"/>
    </location>
</feature>
<feature type="domain" description="CstA N-terminal" evidence="8">
    <location>
        <begin position="4"/>
        <end position="142"/>
    </location>
</feature>
<comment type="subcellular location">
    <subcellularLocation>
        <location evidence="1">Cell membrane</location>
        <topology evidence="1">Multi-pass membrane protein</topology>
    </subcellularLocation>
</comment>
<keyword evidence="4 7" id="KW-0812">Transmembrane</keyword>
<keyword evidence="5 7" id="KW-1133">Transmembrane helix</keyword>
<feature type="transmembrane region" description="Helical" evidence="7">
    <location>
        <begin position="417"/>
        <end position="437"/>
    </location>
</feature>
<feature type="domain" description="CstA N-terminal" evidence="8">
    <location>
        <begin position="312"/>
        <end position="431"/>
    </location>
</feature>
<dbReference type="GO" id="GO:0009267">
    <property type="term" value="P:cellular response to starvation"/>
    <property type="evidence" value="ECO:0007669"/>
    <property type="project" value="InterPro"/>
</dbReference>
<keyword evidence="6 7" id="KW-0472">Membrane</keyword>
<evidence type="ECO:0000256" key="3">
    <source>
        <dbReference type="ARBA" id="ARBA00022475"/>
    </source>
</evidence>
<evidence type="ECO:0000259" key="8">
    <source>
        <dbReference type="Pfam" id="PF02554"/>
    </source>
</evidence>
<feature type="domain" description="CstA N-terminal" evidence="8">
    <location>
        <begin position="156"/>
        <end position="288"/>
    </location>
</feature>
<evidence type="ECO:0000256" key="2">
    <source>
        <dbReference type="ARBA" id="ARBA00007755"/>
    </source>
</evidence>
<name>A0A0A0I9A4_CLOBO</name>
<comment type="caution">
    <text evidence="9">The sequence shown here is derived from an EMBL/GenBank/DDBJ whole genome shotgun (WGS) entry which is preliminary data.</text>
</comment>
<feature type="transmembrane region" description="Helical" evidence="7">
    <location>
        <begin position="443"/>
        <end position="464"/>
    </location>
</feature>
<dbReference type="PANTHER" id="PTHR30252:SF4">
    <property type="entry name" value="CARBON STARVATION"/>
    <property type="match status" value="1"/>
</dbReference>
<feature type="transmembrane region" description="Helical" evidence="7">
    <location>
        <begin position="126"/>
        <end position="149"/>
    </location>
</feature>
<dbReference type="PANTHER" id="PTHR30252">
    <property type="entry name" value="INNER MEMBRANE PEPTIDE TRANSPORTER"/>
    <property type="match status" value="1"/>
</dbReference>
<feature type="transmembrane region" description="Helical" evidence="7">
    <location>
        <begin position="389"/>
        <end position="410"/>
    </location>
</feature>
<reference evidence="9 10" key="1">
    <citation type="submission" date="2014-01" db="EMBL/GenBank/DDBJ databases">
        <title>Plasmidome dynamics in the species complex Clostridium novyi sensu lato converts strains of independent lineages into distinctly different pathogens.</title>
        <authorList>
            <person name="Skarin H."/>
            <person name="Segerman B."/>
        </authorList>
    </citation>
    <scope>NUCLEOTIDE SEQUENCE [LARGE SCALE GENOMIC DNA]</scope>
    <source>
        <strain evidence="9 10">DC5</strain>
    </source>
</reference>
<evidence type="ECO:0000313" key="10">
    <source>
        <dbReference type="Proteomes" id="UP000030014"/>
    </source>
</evidence>
<dbReference type="InterPro" id="IPR051605">
    <property type="entry name" value="CstA"/>
</dbReference>
<proteinExistence type="inferred from homology"/>
<dbReference type="Pfam" id="PF02554">
    <property type="entry name" value="CstA"/>
    <property type="match status" value="3"/>
</dbReference>
<dbReference type="RefSeq" id="WP_039259800.1">
    <property type="nucleotide sequence ID" value="NZ_JDRY01000058.1"/>
</dbReference>
<comment type="similarity">
    <text evidence="2">Belongs to the peptide transporter carbon starvation (CstA) (TC 2.A.114) family.</text>
</comment>
<evidence type="ECO:0000256" key="1">
    <source>
        <dbReference type="ARBA" id="ARBA00004651"/>
    </source>
</evidence>
<dbReference type="AlphaFoldDB" id="A0A0A0I9A4"/>
<evidence type="ECO:0000256" key="5">
    <source>
        <dbReference type="ARBA" id="ARBA00022989"/>
    </source>
</evidence>
<evidence type="ECO:0000256" key="4">
    <source>
        <dbReference type="ARBA" id="ARBA00022692"/>
    </source>
</evidence>
<evidence type="ECO:0000256" key="6">
    <source>
        <dbReference type="ARBA" id="ARBA00023136"/>
    </source>
</evidence>
<dbReference type="Proteomes" id="UP000030014">
    <property type="component" value="Unassembled WGS sequence"/>
</dbReference>
<feature type="transmembrane region" description="Helical" evidence="7">
    <location>
        <begin position="322"/>
        <end position="343"/>
    </location>
</feature>
<keyword evidence="3" id="KW-1003">Cell membrane</keyword>
<dbReference type="EMBL" id="JDRY01000058">
    <property type="protein sequence ID" value="KGM98059.1"/>
    <property type="molecule type" value="Genomic_DNA"/>
</dbReference>
<gene>
    <name evidence="9" type="ORF">Z955_11640</name>
</gene>
<dbReference type="InterPro" id="IPR003706">
    <property type="entry name" value="CstA_N"/>
</dbReference>
<protein>
    <submittedName>
        <fullName evidence="9">Carbon starvation protein CstA</fullName>
    </submittedName>
</protein>
<feature type="transmembrane region" description="Helical" evidence="7">
    <location>
        <begin position="185"/>
        <end position="209"/>
    </location>
</feature>